<dbReference type="GO" id="GO:0001018">
    <property type="term" value="F:mitochondrial promoter sequence-specific DNA binding"/>
    <property type="evidence" value="ECO:0007669"/>
    <property type="project" value="TreeGrafter"/>
</dbReference>
<dbReference type="InterPro" id="IPR046950">
    <property type="entry name" value="DNA-dir_Rpol_C_phage-type"/>
</dbReference>
<protein>
    <recommendedName>
        <fullName evidence="2 9">DNA-directed RNA polymerase</fullName>
        <ecNumber evidence="2 9">2.7.7.6</ecNumber>
    </recommendedName>
</protein>
<evidence type="ECO:0000259" key="11">
    <source>
        <dbReference type="SMART" id="SM01311"/>
    </source>
</evidence>
<comment type="function">
    <text evidence="9">DNA-dependent RNA polymerase catalyzes the transcription of DNA into RNA using the four ribonucleoside triphosphates as substrates.</text>
</comment>
<dbReference type="FunFam" id="1.10.287.280:FF:000001">
    <property type="entry name" value="DNA-directed RNA polymerase"/>
    <property type="match status" value="1"/>
</dbReference>
<dbReference type="Pfam" id="PF00940">
    <property type="entry name" value="RNA_pol"/>
    <property type="match status" value="1"/>
</dbReference>
<dbReference type="PANTHER" id="PTHR10102:SF0">
    <property type="entry name" value="DNA-DIRECTED RNA POLYMERASE, MITOCHONDRIAL"/>
    <property type="match status" value="1"/>
</dbReference>
<keyword evidence="5 9" id="KW-0548">Nucleotidyltransferase</keyword>
<dbReference type="Pfam" id="PF14700">
    <property type="entry name" value="RPOL_N"/>
    <property type="match status" value="1"/>
</dbReference>
<dbReference type="GO" id="GO:0034245">
    <property type="term" value="C:mitochondrial DNA-directed RNA polymerase complex"/>
    <property type="evidence" value="ECO:0007669"/>
    <property type="project" value="TreeGrafter"/>
</dbReference>
<dbReference type="InterPro" id="IPR043502">
    <property type="entry name" value="DNA/RNA_pol_sf"/>
</dbReference>
<dbReference type="PANTHER" id="PTHR10102">
    <property type="entry name" value="DNA-DIRECTED RNA POLYMERASE, MITOCHONDRIAL"/>
    <property type="match status" value="1"/>
</dbReference>
<evidence type="ECO:0000256" key="5">
    <source>
        <dbReference type="ARBA" id="ARBA00022695"/>
    </source>
</evidence>
<dbReference type="Gene3D" id="1.10.1320.10">
    <property type="entry name" value="DNA-directed RNA polymerase, N-terminal domain"/>
    <property type="match status" value="1"/>
</dbReference>
<evidence type="ECO:0000256" key="6">
    <source>
        <dbReference type="ARBA" id="ARBA00022946"/>
    </source>
</evidence>
<dbReference type="Proteomes" id="UP001075354">
    <property type="component" value="Chromosome 13"/>
</dbReference>
<evidence type="ECO:0000256" key="4">
    <source>
        <dbReference type="ARBA" id="ARBA00022679"/>
    </source>
</evidence>
<sequence length="1307" mass="146639">MQRVFSLKQVAVGTVGAAGSAGEMHYTRACALCNRVASVPPFAGRIFLPRSQSTRANPEHAPDSVKKYKKRYKIVANYSKPKLKPKSKTTITVLDSVEGEKLDSKSFITSSPSSPVFAGPRFGDVGVTIMLPSNSSTKAVDDFKSTATSSLQPLKYGFKTQEKTALSYAAAELMFGGLFRNKFLLDPYSPPKDVKENVKPTETSLSSSLGSLTSSEQTFDSTWRTMETVDLLLENAENPDRVMPETKPQEKDLKTEAEDERRANALNLKRQAQRATYIDLCISSGNINLAKKAALMTLKSAEGRPFRNRVLEPLLSRAVHKGDHQEVLNILSLAQQYKVPLSIPSYVLCFGWLGRHTADENAIKMTRLLVNNMKNEGVDVNDLVIACKNRRVLIQKIAKAINMVDPECAQPFKFQSDYHADVLFRLNNRDEAKAARYQSPAEGIFVQDAAQRLVDEQISAHNSCIFKIRNIACQLSQAEIDNLLAEQKKVEAEWRKTIAIGLQSSMQALKINKVSKKLLLALEVLPIEKYVDIIIQEVNTRIDDSEKQSVGFSYAQQYLGRRVKEFYDLEVLKQCGVLDEAREAYIKYCEWYMNPERFPEGPSNPREVWEKIVDEMGYDDFSPSQLLRKWPAQQYMSIGKFLYSVLLKDVKINENISSPDKPPHMVPALYTLFRKTTKGYQKQLKMHPAVHHIFPTKMQPFLTMNPYELPMVCPPRPWTTQSSGVYPLSSPALQRSPDTLVGELALAKNIESVPVHELYPCFDSLNQLGSIPWKINAPVLDVVTEVFNSGGSKELDIAFPPSAAKSEPPMLKNVSLAERISISKKRALIQQENAAMYSLWCDTLYKLCIAHEFRDRMFWLPHNMDFRGRVYPVCPHLQHMSNDMARSLLVFAKGEKLGPDGLDWLKIHTVNLFGTMSKDSIAARLAYANEILPKILDSAENPLTGDKWWVSSEEPWQTLAACKEIAAAIASGDPENFVSHFPVHQDGSCNGLQHYAALGRDTLGAKSVNLVDTDKPSDVYSCVCDSVEQQREKAALEGNAIAQKLEGFICRKVVKQTVMTTVYGVTAYGAQLQIRGQLKALDFPSDLIPPAALFITKLIFQSLGEMFTSSRNTQDWLTRCAHSIVKSKNMPVKWVTPLGLPVVQPYFRSKATSKKKNTQPENQTPAGPAFEHVPNCQKNKNAFSPNFIHSLDSCHMILTGLYCEQAGIPFVSVHDCYWVHAKNVSAMSKICREQFVSLHSKPILEELSDFLTKTYCLNESSPNFLFSSDPSAIAAVEKRRLERLFRAVPPKGDFDLNEVMQSKYFFS</sequence>
<dbReference type="SMART" id="SM01311">
    <property type="entry name" value="RPOL_N"/>
    <property type="match status" value="1"/>
</dbReference>
<evidence type="ECO:0000256" key="10">
    <source>
        <dbReference type="SAM" id="MobiDB-lite"/>
    </source>
</evidence>
<keyword evidence="4 9" id="KW-0808">Transferase</keyword>
<evidence type="ECO:0000256" key="2">
    <source>
        <dbReference type="ARBA" id="ARBA00012418"/>
    </source>
</evidence>
<evidence type="ECO:0000256" key="7">
    <source>
        <dbReference type="ARBA" id="ARBA00023163"/>
    </source>
</evidence>
<evidence type="ECO:0000313" key="13">
    <source>
        <dbReference type="Proteomes" id="UP001075354"/>
    </source>
</evidence>
<dbReference type="PROSITE" id="PS00900">
    <property type="entry name" value="RNA_POL_PHAGE_1"/>
    <property type="match status" value="1"/>
</dbReference>
<evidence type="ECO:0000313" key="12">
    <source>
        <dbReference type="EMBL" id="KAJ1521228.1"/>
    </source>
</evidence>
<keyword evidence="6" id="KW-0809">Transit peptide</keyword>
<dbReference type="SUPFAM" id="SSF56672">
    <property type="entry name" value="DNA/RNA polymerases"/>
    <property type="match status" value="1"/>
</dbReference>
<dbReference type="GO" id="GO:0006390">
    <property type="term" value="P:mitochondrial transcription"/>
    <property type="evidence" value="ECO:0007669"/>
    <property type="project" value="TreeGrafter"/>
</dbReference>
<dbReference type="PROSITE" id="PS00489">
    <property type="entry name" value="RNA_POL_PHAGE_2"/>
    <property type="match status" value="1"/>
</dbReference>
<comment type="caution">
    <text evidence="12">The sequence shown here is derived from an EMBL/GenBank/DDBJ whole genome shotgun (WGS) entry which is preliminary data.</text>
</comment>
<dbReference type="GO" id="GO:0003899">
    <property type="term" value="F:DNA-directed RNA polymerase activity"/>
    <property type="evidence" value="ECO:0007669"/>
    <property type="project" value="UniProtKB-EC"/>
</dbReference>
<comment type="catalytic activity">
    <reaction evidence="8 9">
        <text>RNA(n) + a ribonucleoside 5'-triphosphate = RNA(n+1) + diphosphate</text>
        <dbReference type="Rhea" id="RHEA:21248"/>
        <dbReference type="Rhea" id="RHEA-COMP:14527"/>
        <dbReference type="Rhea" id="RHEA-COMP:17342"/>
        <dbReference type="ChEBI" id="CHEBI:33019"/>
        <dbReference type="ChEBI" id="CHEBI:61557"/>
        <dbReference type="ChEBI" id="CHEBI:140395"/>
        <dbReference type="EC" id="2.7.7.6"/>
    </reaction>
</comment>
<dbReference type="GO" id="GO:0071897">
    <property type="term" value="P:DNA biosynthetic process"/>
    <property type="evidence" value="ECO:0007669"/>
    <property type="project" value="UniProtKB-ARBA"/>
</dbReference>
<gene>
    <name evidence="12" type="ORF">ONE63_002913</name>
</gene>
<feature type="region of interest" description="Disordered" evidence="10">
    <location>
        <begin position="194"/>
        <end position="213"/>
    </location>
</feature>
<organism evidence="12 13">
    <name type="scientific">Megalurothrips usitatus</name>
    <name type="common">bean blossom thrips</name>
    <dbReference type="NCBI Taxonomy" id="439358"/>
    <lineage>
        <taxon>Eukaryota</taxon>
        <taxon>Metazoa</taxon>
        <taxon>Ecdysozoa</taxon>
        <taxon>Arthropoda</taxon>
        <taxon>Hexapoda</taxon>
        <taxon>Insecta</taxon>
        <taxon>Pterygota</taxon>
        <taxon>Neoptera</taxon>
        <taxon>Paraneoptera</taxon>
        <taxon>Thysanoptera</taxon>
        <taxon>Terebrantia</taxon>
        <taxon>Thripoidea</taxon>
        <taxon>Thripidae</taxon>
        <taxon>Megalurothrips</taxon>
    </lineage>
</organism>
<feature type="region of interest" description="Disordered" evidence="10">
    <location>
        <begin position="1151"/>
        <end position="1170"/>
    </location>
</feature>
<reference evidence="12" key="1">
    <citation type="submission" date="2022-12" db="EMBL/GenBank/DDBJ databases">
        <title>Chromosome-level genome assembly of the bean flower thrips Megalurothrips usitatus.</title>
        <authorList>
            <person name="Ma L."/>
            <person name="Liu Q."/>
            <person name="Li H."/>
            <person name="Cai W."/>
        </authorList>
    </citation>
    <scope>NUCLEOTIDE SEQUENCE</scope>
    <source>
        <strain evidence="12">Cailab_2022a</strain>
    </source>
</reference>
<accession>A0AAV7X9X2</accession>
<keyword evidence="13" id="KW-1185">Reference proteome</keyword>
<dbReference type="EMBL" id="JAPTSV010000013">
    <property type="protein sequence ID" value="KAJ1521228.1"/>
    <property type="molecule type" value="Genomic_DNA"/>
</dbReference>
<dbReference type="Gene3D" id="1.10.287.280">
    <property type="match status" value="1"/>
</dbReference>
<feature type="domain" description="DNA-directed RNA polymerase N-terminal" evidence="11">
    <location>
        <begin position="455"/>
        <end position="770"/>
    </location>
</feature>
<comment type="similarity">
    <text evidence="1 9">Belongs to the phage and mitochondrial RNA polymerase family.</text>
</comment>
<dbReference type="InterPro" id="IPR037159">
    <property type="entry name" value="RNA_POL_N_sf"/>
</dbReference>
<evidence type="ECO:0000256" key="9">
    <source>
        <dbReference type="RuleBase" id="RU003805"/>
    </source>
</evidence>
<keyword evidence="7 9" id="KW-0804">Transcription</keyword>
<keyword evidence="3 9" id="KW-0240">DNA-directed RNA polymerase</keyword>
<name>A0AAV7X9X2_9NEOP</name>
<evidence type="ECO:0000256" key="3">
    <source>
        <dbReference type="ARBA" id="ARBA00022478"/>
    </source>
</evidence>
<evidence type="ECO:0000256" key="8">
    <source>
        <dbReference type="ARBA" id="ARBA00048552"/>
    </source>
</evidence>
<evidence type="ECO:0000256" key="1">
    <source>
        <dbReference type="ARBA" id="ARBA00009493"/>
    </source>
</evidence>
<proteinExistence type="inferred from homology"/>
<feature type="compositionally biased region" description="Low complexity" evidence="10">
    <location>
        <begin position="201"/>
        <end position="213"/>
    </location>
</feature>
<dbReference type="InterPro" id="IPR029262">
    <property type="entry name" value="RPOL_N"/>
</dbReference>
<dbReference type="EC" id="2.7.7.6" evidence="2 9"/>
<dbReference type="Gene3D" id="1.10.150.20">
    <property type="entry name" value="5' to 3' exonuclease, C-terminal subdomain"/>
    <property type="match status" value="1"/>
</dbReference>
<dbReference type="InterPro" id="IPR002092">
    <property type="entry name" value="DNA-dir_Rpol_phage-type"/>
</dbReference>